<feature type="domain" description="CBS" evidence="12">
    <location>
        <begin position="214"/>
        <end position="279"/>
    </location>
</feature>
<evidence type="ECO:0000256" key="11">
    <source>
        <dbReference type="SAM" id="Phobius"/>
    </source>
</evidence>
<keyword evidence="7 9" id="KW-0129">CBS domain</keyword>
<keyword evidence="15" id="KW-1185">Reference proteome</keyword>
<dbReference type="Pfam" id="PF00571">
    <property type="entry name" value="CBS"/>
    <property type="match status" value="2"/>
</dbReference>
<evidence type="ECO:0000313" key="14">
    <source>
        <dbReference type="EMBL" id="NKC32905.1"/>
    </source>
</evidence>
<dbReference type="Pfam" id="PF01595">
    <property type="entry name" value="CNNM"/>
    <property type="match status" value="1"/>
</dbReference>
<evidence type="ECO:0000256" key="2">
    <source>
        <dbReference type="ARBA" id="ARBA00006446"/>
    </source>
</evidence>
<keyword evidence="3" id="KW-1003">Cell membrane</keyword>
<dbReference type="SMART" id="SM00116">
    <property type="entry name" value="CBS"/>
    <property type="match status" value="2"/>
</dbReference>
<keyword evidence="4 10" id="KW-0812">Transmembrane</keyword>
<dbReference type="InterPro" id="IPR046342">
    <property type="entry name" value="CBS_dom_sf"/>
</dbReference>
<evidence type="ECO:0000256" key="9">
    <source>
        <dbReference type="PROSITE-ProRule" id="PRU00703"/>
    </source>
</evidence>
<evidence type="ECO:0000256" key="10">
    <source>
        <dbReference type="PROSITE-ProRule" id="PRU01193"/>
    </source>
</evidence>
<dbReference type="RefSeq" id="WP_168033528.1">
    <property type="nucleotide sequence ID" value="NZ_JAAVNE010000034.1"/>
</dbReference>
<name>A0ABX1EDD1_9PROT</name>
<dbReference type="SMART" id="SM01091">
    <property type="entry name" value="CorC_HlyC"/>
    <property type="match status" value="1"/>
</dbReference>
<dbReference type="InterPro" id="IPR044751">
    <property type="entry name" value="Ion_transp-like_CBS"/>
</dbReference>
<keyword evidence="8 10" id="KW-0472">Membrane</keyword>
<reference evidence="14 15" key="1">
    <citation type="submission" date="2020-03" db="EMBL/GenBank/DDBJ databases">
        <title>Roseomonas selenitidurans sp. nov. isolated from urban soil.</title>
        <authorList>
            <person name="Liu H."/>
        </authorList>
    </citation>
    <scope>NUCLEOTIDE SEQUENCE [LARGE SCALE GENOMIC DNA]</scope>
    <source>
        <strain evidence="14 15">BU-1</strain>
    </source>
</reference>
<dbReference type="SUPFAM" id="SSF56176">
    <property type="entry name" value="FAD-binding/transporter-associated domain-like"/>
    <property type="match status" value="1"/>
</dbReference>
<keyword evidence="5" id="KW-0677">Repeat</keyword>
<feature type="transmembrane region" description="Helical" evidence="11">
    <location>
        <begin position="6"/>
        <end position="32"/>
    </location>
</feature>
<dbReference type="Gene3D" id="3.30.465.10">
    <property type="match status" value="1"/>
</dbReference>
<dbReference type="InterPro" id="IPR016169">
    <property type="entry name" value="FAD-bd_PCMH_sub2"/>
</dbReference>
<dbReference type="InterPro" id="IPR000644">
    <property type="entry name" value="CBS_dom"/>
</dbReference>
<dbReference type="Proteomes" id="UP000787635">
    <property type="component" value="Unassembled WGS sequence"/>
</dbReference>
<organism evidence="14 15">
    <name type="scientific">Falsiroseomonas selenitidurans</name>
    <dbReference type="NCBI Taxonomy" id="2716335"/>
    <lineage>
        <taxon>Bacteria</taxon>
        <taxon>Pseudomonadati</taxon>
        <taxon>Pseudomonadota</taxon>
        <taxon>Alphaproteobacteria</taxon>
        <taxon>Acetobacterales</taxon>
        <taxon>Roseomonadaceae</taxon>
        <taxon>Falsiroseomonas</taxon>
    </lineage>
</organism>
<dbReference type="Pfam" id="PF03471">
    <property type="entry name" value="CorC_HlyC"/>
    <property type="match status" value="1"/>
</dbReference>
<evidence type="ECO:0000256" key="8">
    <source>
        <dbReference type="ARBA" id="ARBA00023136"/>
    </source>
</evidence>
<feature type="domain" description="CBS" evidence="12">
    <location>
        <begin position="282"/>
        <end position="339"/>
    </location>
</feature>
<evidence type="ECO:0000313" key="15">
    <source>
        <dbReference type="Proteomes" id="UP000787635"/>
    </source>
</evidence>
<feature type="domain" description="CNNM transmembrane" evidence="13">
    <location>
        <begin position="1"/>
        <end position="195"/>
    </location>
</feature>
<evidence type="ECO:0000256" key="4">
    <source>
        <dbReference type="ARBA" id="ARBA00022692"/>
    </source>
</evidence>
<keyword evidence="6 10" id="KW-1133">Transmembrane helix</keyword>
<evidence type="ECO:0000259" key="12">
    <source>
        <dbReference type="PROSITE" id="PS51371"/>
    </source>
</evidence>
<accession>A0ABX1EDD1</accession>
<feature type="transmembrane region" description="Helical" evidence="11">
    <location>
        <begin position="93"/>
        <end position="111"/>
    </location>
</feature>
<comment type="similarity">
    <text evidence="2">Belongs to the UPF0053 family. Hemolysin C subfamily.</text>
</comment>
<dbReference type="InterPro" id="IPR036318">
    <property type="entry name" value="FAD-bd_PCMH-like_sf"/>
</dbReference>
<dbReference type="CDD" id="cd04590">
    <property type="entry name" value="CBS_pair_CorC_HlyC_assoc"/>
    <property type="match status" value="1"/>
</dbReference>
<dbReference type="PANTHER" id="PTHR22777">
    <property type="entry name" value="HEMOLYSIN-RELATED"/>
    <property type="match status" value="1"/>
</dbReference>
<dbReference type="PANTHER" id="PTHR22777:SF32">
    <property type="entry name" value="UPF0053 INNER MEMBRANE PROTEIN YFJD"/>
    <property type="match status" value="1"/>
</dbReference>
<protein>
    <submittedName>
        <fullName evidence="14">DUF21 domain-containing protein</fullName>
    </submittedName>
</protein>
<dbReference type="PROSITE" id="PS51371">
    <property type="entry name" value="CBS"/>
    <property type="match status" value="2"/>
</dbReference>
<comment type="subcellular location">
    <subcellularLocation>
        <location evidence="1">Cell membrane</location>
        <topology evidence="1">Multi-pass membrane protein</topology>
    </subcellularLocation>
</comment>
<comment type="caution">
    <text evidence="14">The sequence shown here is derived from an EMBL/GenBank/DDBJ whole genome shotgun (WGS) entry which is preliminary data.</text>
</comment>
<evidence type="ECO:0000256" key="1">
    <source>
        <dbReference type="ARBA" id="ARBA00004651"/>
    </source>
</evidence>
<evidence type="ECO:0000256" key="3">
    <source>
        <dbReference type="ARBA" id="ARBA00022475"/>
    </source>
</evidence>
<proteinExistence type="inferred from homology"/>
<sequence length="434" mass="46127">MDGSSLVMLGVILALLCASALFSGTETAFTAASRAFITRRAREGDRRAATLGRLSERKDRVVAAILVGNNLVNTTATALASALLIAWFGEGGVAYASLVMTLLLVVFSEVLPKTLALRSPDAAALRVVPVLSATMRLLGPAADLVNGVVRATLRLAGARPPEADRPGITEDELLGAIELHGMGQQGPADLAARQERGMLRGVLALDDMVVRDVMTHRSRIVGLHASAPPEAMLAKVLASPHARFPLWGRDGEEILGVVHARDVLRALHAAGGDPARLDLAAVAQPAALVIESRPLRDQLQDFRKAPVKMAMVLDEYGALKGIVTLEDIVEVVVGQIVQRGEAILGDLAEGGQVELRGDLRVRDINRELGWDLPEDEAATIGGLVAARQRGIPAVGTELAIGRYALRVLERRGLRIDRLAVRPKDQTEAGWMGPG</sequence>
<dbReference type="PROSITE" id="PS51846">
    <property type="entry name" value="CNNM"/>
    <property type="match status" value="1"/>
</dbReference>
<gene>
    <name evidence="14" type="ORF">HEQ75_18720</name>
</gene>
<dbReference type="InterPro" id="IPR002550">
    <property type="entry name" value="CNNM"/>
</dbReference>
<dbReference type="EMBL" id="JAAVNE010000034">
    <property type="protein sequence ID" value="NKC32905.1"/>
    <property type="molecule type" value="Genomic_DNA"/>
</dbReference>
<dbReference type="SUPFAM" id="SSF54631">
    <property type="entry name" value="CBS-domain pair"/>
    <property type="match status" value="1"/>
</dbReference>
<dbReference type="InterPro" id="IPR005170">
    <property type="entry name" value="Transptr-assoc_dom"/>
</dbReference>
<evidence type="ECO:0000256" key="6">
    <source>
        <dbReference type="ARBA" id="ARBA00022989"/>
    </source>
</evidence>
<evidence type="ECO:0000259" key="13">
    <source>
        <dbReference type="PROSITE" id="PS51846"/>
    </source>
</evidence>
<evidence type="ECO:0000256" key="7">
    <source>
        <dbReference type="ARBA" id="ARBA00023122"/>
    </source>
</evidence>
<evidence type="ECO:0000256" key="5">
    <source>
        <dbReference type="ARBA" id="ARBA00022737"/>
    </source>
</evidence>
<dbReference type="Gene3D" id="3.10.580.10">
    <property type="entry name" value="CBS-domain"/>
    <property type="match status" value="1"/>
</dbReference>